<evidence type="ECO:0000256" key="6">
    <source>
        <dbReference type="PROSITE-ProRule" id="PRU10141"/>
    </source>
</evidence>
<keyword evidence="2" id="KW-0808">Transferase</keyword>
<evidence type="ECO:0000256" key="7">
    <source>
        <dbReference type="RuleBase" id="RU000304"/>
    </source>
</evidence>
<dbReference type="GO" id="GO:0004674">
    <property type="term" value="F:protein serine/threonine kinase activity"/>
    <property type="evidence" value="ECO:0007669"/>
    <property type="project" value="UniProtKB-KW"/>
</dbReference>
<evidence type="ECO:0000313" key="9">
    <source>
        <dbReference type="EMBL" id="CAE4595028.1"/>
    </source>
</evidence>
<dbReference type="AlphaFoldDB" id="A0A7S4QVC8"/>
<keyword evidence="3 6" id="KW-0547">Nucleotide-binding</keyword>
<dbReference type="InterPro" id="IPR050494">
    <property type="entry name" value="Ser_Thr_dual-spec_kinase"/>
</dbReference>
<evidence type="ECO:0000256" key="1">
    <source>
        <dbReference type="ARBA" id="ARBA00022527"/>
    </source>
</evidence>
<dbReference type="InterPro" id="IPR000719">
    <property type="entry name" value="Prot_kinase_dom"/>
</dbReference>
<dbReference type="PROSITE" id="PS00108">
    <property type="entry name" value="PROTEIN_KINASE_ST"/>
    <property type="match status" value="1"/>
</dbReference>
<dbReference type="PROSITE" id="PS50011">
    <property type="entry name" value="PROTEIN_KINASE_DOM"/>
    <property type="match status" value="1"/>
</dbReference>
<dbReference type="Gene3D" id="3.30.200.20">
    <property type="entry name" value="Phosphorylase Kinase, domain 1"/>
    <property type="match status" value="1"/>
</dbReference>
<dbReference type="Gene3D" id="1.10.510.10">
    <property type="entry name" value="Transferase(Phosphotransferase) domain 1"/>
    <property type="match status" value="1"/>
</dbReference>
<keyword evidence="1 7" id="KW-0723">Serine/threonine-protein kinase</keyword>
<evidence type="ECO:0000259" key="8">
    <source>
        <dbReference type="PROSITE" id="PS50011"/>
    </source>
</evidence>
<gene>
    <name evidence="9" type="ORF">AMON00008_LOCUS26187</name>
</gene>
<feature type="binding site" evidence="6">
    <location>
        <position position="105"/>
    </location>
    <ligand>
        <name>ATP</name>
        <dbReference type="ChEBI" id="CHEBI:30616"/>
    </ligand>
</feature>
<dbReference type="PANTHER" id="PTHR24058">
    <property type="entry name" value="DUAL SPECIFICITY PROTEIN KINASE"/>
    <property type="match status" value="1"/>
</dbReference>
<reference evidence="9" key="1">
    <citation type="submission" date="2021-01" db="EMBL/GenBank/DDBJ databases">
        <authorList>
            <person name="Corre E."/>
            <person name="Pelletier E."/>
            <person name="Niang G."/>
            <person name="Scheremetjew M."/>
            <person name="Finn R."/>
            <person name="Kale V."/>
            <person name="Holt S."/>
            <person name="Cochrane G."/>
            <person name="Meng A."/>
            <person name="Brown T."/>
            <person name="Cohen L."/>
        </authorList>
    </citation>
    <scope>NUCLEOTIDE SEQUENCE</scope>
    <source>
        <strain evidence="9">CCMP3105</strain>
    </source>
</reference>
<comment type="similarity">
    <text evidence="7">Belongs to the protein kinase superfamily.</text>
</comment>
<dbReference type="InterPro" id="IPR011009">
    <property type="entry name" value="Kinase-like_dom_sf"/>
</dbReference>
<evidence type="ECO:0000256" key="3">
    <source>
        <dbReference type="ARBA" id="ARBA00022741"/>
    </source>
</evidence>
<name>A0A7S4QVC8_9DINO</name>
<protein>
    <recommendedName>
        <fullName evidence="8">Protein kinase domain-containing protein</fullName>
    </recommendedName>
</protein>
<dbReference type="EMBL" id="HBNR01037944">
    <property type="protein sequence ID" value="CAE4595028.1"/>
    <property type="molecule type" value="Transcribed_RNA"/>
</dbReference>
<evidence type="ECO:0000256" key="5">
    <source>
        <dbReference type="ARBA" id="ARBA00022840"/>
    </source>
</evidence>
<accession>A0A7S4QVC8</accession>
<feature type="domain" description="Protein kinase" evidence="8">
    <location>
        <begin position="74"/>
        <end position="407"/>
    </location>
</feature>
<dbReference type="SMART" id="SM00220">
    <property type="entry name" value="S_TKc"/>
    <property type="match status" value="1"/>
</dbReference>
<dbReference type="SUPFAM" id="SSF56112">
    <property type="entry name" value="Protein kinase-like (PK-like)"/>
    <property type="match status" value="1"/>
</dbReference>
<evidence type="ECO:0000256" key="2">
    <source>
        <dbReference type="ARBA" id="ARBA00022679"/>
    </source>
</evidence>
<proteinExistence type="inferred from homology"/>
<sequence length="431" mass="47731">MQEAALPGRPTSPGAALGDLGELRRRLAEERRRLQLFVVRARQGHEDRQDVIEDWEHEYCRPSAGQACGPQEGFVVEKELGKGVFATVFRCRQRGLQGSGACAVKFIRSNAMLRKAAEKEVSMLRRLRARTAQFDREGARFLLGLVGCETFVHENHLALVLELMNCDLRSGLQKYGQGCGLPLIPTLRNFARNIFMALRALQRANIIHGDVKPDNMLMSLDKSVVKLCDFGSAMDASEQIRTDYIQPRYYRAPEVILGQEYGVQIDTWSAGVTLFELATGLILFRGGSNNEMIHEMLKTTGAFGQQFALTGEFATKHFNDNGDFLNAGGDFRASSDNPAVMPMASFRPPPKPVLMLLQDMIGRPPATPSASDSGVVLQIFADLLVGCSKPDPADRYTPEQALGHRFFAPFAELVREVRKPAEAARDGEVFP</sequence>
<evidence type="ECO:0000256" key="4">
    <source>
        <dbReference type="ARBA" id="ARBA00022777"/>
    </source>
</evidence>
<dbReference type="Pfam" id="PF00069">
    <property type="entry name" value="Pkinase"/>
    <property type="match status" value="1"/>
</dbReference>
<organism evidence="9">
    <name type="scientific">Alexandrium monilatum</name>
    <dbReference type="NCBI Taxonomy" id="311494"/>
    <lineage>
        <taxon>Eukaryota</taxon>
        <taxon>Sar</taxon>
        <taxon>Alveolata</taxon>
        <taxon>Dinophyceae</taxon>
        <taxon>Gonyaulacales</taxon>
        <taxon>Pyrocystaceae</taxon>
        <taxon>Alexandrium</taxon>
    </lineage>
</organism>
<dbReference type="InterPro" id="IPR017441">
    <property type="entry name" value="Protein_kinase_ATP_BS"/>
</dbReference>
<dbReference type="PANTHER" id="PTHR24058:SF103">
    <property type="entry name" value="SERINE_THREONINE-PROTEIN KINASE PRP4 HOMOLOG"/>
    <property type="match status" value="1"/>
</dbReference>
<keyword evidence="5 6" id="KW-0067">ATP-binding</keyword>
<dbReference type="GO" id="GO:0005524">
    <property type="term" value="F:ATP binding"/>
    <property type="evidence" value="ECO:0007669"/>
    <property type="project" value="UniProtKB-UniRule"/>
</dbReference>
<dbReference type="InterPro" id="IPR008271">
    <property type="entry name" value="Ser/Thr_kinase_AS"/>
</dbReference>
<dbReference type="PROSITE" id="PS00107">
    <property type="entry name" value="PROTEIN_KINASE_ATP"/>
    <property type="match status" value="1"/>
</dbReference>
<keyword evidence="4" id="KW-0418">Kinase</keyword>